<dbReference type="AlphaFoldDB" id="A0A511AR56"/>
<dbReference type="EMBL" id="BJUY01000001">
    <property type="protein sequence ID" value="GEK90566.1"/>
    <property type="molecule type" value="Genomic_DNA"/>
</dbReference>
<dbReference type="PANTHER" id="PTHR33169">
    <property type="entry name" value="PADR-FAMILY TRANSCRIPTIONAL REGULATOR"/>
    <property type="match status" value="1"/>
</dbReference>
<dbReference type="PANTHER" id="PTHR33169:SF25">
    <property type="entry name" value="DNA-BINDING PROTEIN YIZB-RELATED"/>
    <property type="match status" value="1"/>
</dbReference>
<dbReference type="Pfam" id="PF03551">
    <property type="entry name" value="PadR"/>
    <property type="match status" value="1"/>
</dbReference>
<dbReference type="InterPro" id="IPR005149">
    <property type="entry name" value="Tscrpt_reg_PadR_N"/>
</dbReference>
<evidence type="ECO:0000313" key="2">
    <source>
        <dbReference type="EMBL" id="GEK90566.1"/>
    </source>
</evidence>
<dbReference type="Proteomes" id="UP000321662">
    <property type="component" value="Unassembled WGS sequence"/>
</dbReference>
<name>A0A511AR56_9LACT</name>
<dbReference type="InterPro" id="IPR036388">
    <property type="entry name" value="WH-like_DNA-bd_sf"/>
</dbReference>
<gene>
    <name evidence="2" type="ORF">AKA01nite_01880</name>
</gene>
<dbReference type="RefSeq" id="WP_186805044.1">
    <property type="nucleotide sequence ID" value="NZ_BJUY01000001.1"/>
</dbReference>
<proteinExistence type="predicted"/>
<comment type="caution">
    <text evidence="2">The sequence shown here is derived from an EMBL/GenBank/DDBJ whole genome shotgun (WGS) entry which is preliminary data.</text>
</comment>
<feature type="domain" description="Transcription regulator PadR N-terminal" evidence="1">
    <location>
        <begin position="18"/>
        <end position="87"/>
    </location>
</feature>
<dbReference type="InterPro" id="IPR036390">
    <property type="entry name" value="WH_DNA-bd_sf"/>
</dbReference>
<dbReference type="Gene3D" id="1.10.10.10">
    <property type="entry name" value="Winged helix-like DNA-binding domain superfamily/Winged helix DNA-binding domain"/>
    <property type="match status" value="1"/>
</dbReference>
<organism evidence="2 3">
    <name type="scientific">Alkalibacterium kapii</name>
    <dbReference type="NCBI Taxonomy" id="426704"/>
    <lineage>
        <taxon>Bacteria</taxon>
        <taxon>Bacillati</taxon>
        <taxon>Bacillota</taxon>
        <taxon>Bacilli</taxon>
        <taxon>Lactobacillales</taxon>
        <taxon>Carnobacteriaceae</taxon>
        <taxon>Alkalibacterium</taxon>
    </lineage>
</organism>
<keyword evidence="3" id="KW-1185">Reference proteome</keyword>
<reference evidence="2 3" key="1">
    <citation type="submission" date="2019-07" db="EMBL/GenBank/DDBJ databases">
        <title>Whole genome shotgun sequence of Alkalibacterium kapii NBRC 103247.</title>
        <authorList>
            <person name="Hosoyama A."/>
            <person name="Uohara A."/>
            <person name="Ohji S."/>
            <person name="Ichikawa N."/>
        </authorList>
    </citation>
    <scope>NUCLEOTIDE SEQUENCE [LARGE SCALE GENOMIC DNA]</scope>
    <source>
        <strain evidence="2 3">NBRC 103247</strain>
    </source>
</reference>
<dbReference type="SUPFAM" id="SSF46785">
    <property type="entry name" value="Winged helix' DNA-binding domain"/>
    <property type="match status" value="1"/>
</dbReference>
<dbReference type="InterPro" id="IPR052509">
    <property type="entry name" value="Metal_resp_DNA-bind_regulator"/>
</dbReference>
<evidence type="ECO:0000313" key="3">
    <source>
        <dbReference type="Proteomes" id="UP000321662"/>
    </source>
</evidence>
<accession>A0A511AR56</accession>
<protein>
    <submittedName>
        <fullName evidence="2">Transcriptional regulator</fullName>
    </submittedName>
</protein>
<sequence length="110" mass="12473">MKNKINSQMLKGILSGSILLLLDQEELYGYKLGEELTKFGFTDVTKGTIYPLLLSLEKKNLIKGIMRESDAGPKRKYYSLTKEGIKEKNQFILQWSKLKSSVDNLIGGNQ</sequence>
<evidence type="ECO:0000259" key="1">
    <source>
        <dbReference type="Pfam" id="PF03551"/>
    </source>
</evidence>